<dbReference type="RefSeq" id="WP_125125865.1">
    <property type="nucleotide sequence ID" value="NZ_RHJS01000001.1"/>
</dbReference>
<accession>A0A3R8RAR5</accession>
<keyword evidence="3" id="KW-1133">Transmembrane helix</keyword>
<reference evidence="4" key="1">
    <citation type="submission" date="2018-10" db="EMBL/GenBank/DDBJ databases">
        <title>Schaedlerella arabinophila gen. nov. sp. nov., isolated from the mouse intestinal tract and comparative analysis with the genome of the closely related altered Schaedler flora strain ASF502.</title>
        <authorList>
            <person name="Miyake S."/>
            <person name="Soh M."/>
            <person name="Seedorf H."/>
        </authorList>
    </citation>
    <scope>NUCLEOTIDE SEQUENCE [LARGE SCALE GENOMIC DNA]</scope>
    <source>
        <strain evidence="4">DSM 106076</strain>
    </source>
</reference>
<dbReference type="AlphaFoldDB" id="A0A3R8RAR5"/>
<evidence type="ECO:0000256" key="2">
    <source>
        <dbReference type="SAM" id="MobiDB-lite"/>
    </source>
</evidence>
<proteinExistence type="predicted"/>
<evidence type="ECO:0000313" key="4">
    <source>
        <dbReference type="EMBL" id="RRK36923.1"/>
    </source>
</evidence>
<feature type="transmembrane region" description="Helical" evidence="3">
    <location>
        <begin position="225"/>
        <end position="243"/>
    </location>
</feature>
<keyword evidence="3" id="KW-0472">Membrane</keyword>
<dbReference type="Proteomes" id="UP000274920">
    <property type="component" value="Unassembled WGS sequence"/>
</dbReference>
<name>A0A3R8RAR5_9FIRM</name>
<keyword evidence="5" id="KW-1185">Reference proteome</keyword>
<keyword evidence="3" id="KW-0812">Transmembrane</keyword>
<evidence type="ECO:0000256" key="1">
    <source>
        <dbReference type="SAM" id="Coils"/>
    </source>
</evidence>
<sequence>MERKRKGRKIISIAVLYIVIIFLGSSVIYAAEISDDLTNEVKEENESRFSKGSPWLDHADDSIYSNTVDTMEEEQEIEPDDPGSVEKYLSELIRNAASSLIALLEENLGAGFDRIIYGRVGSGRPNSVNIYGFELRSGNPYGVTASVCYGLVRSQAFVFLGISFVFLLAKSAWTGQTAQSREQVKSGLYTTAMKFSMLTLMPYLFDVALYVRDVALFGIKEMTGRMITGGATLSLSGAFLVNAERTGRFIDSLMYLGTVLLTLYFAFVYVATAIDLLICFVAFPVMCMLHTPKKDLLGGWVMGVFSDILTPVLDAVLLLVPLLTSLMLSDVIRGIAIIQMMMCMLIIPSRNRIKMLLGVQNNERGGLLGVMALAALGRAAARKVKGAVGRLSEIHSDMQKSRMHKGLADVDEEERESLLSGYSQDGGMPGKALGQESAAVPSGREQPPEEPDSSYIEQAGSRSFEEWYEDGGPDEIPGQDFSKDTDLEMNSEAGDDIYRGAARAEADGESLEQERPYAEGGIEDEVPAQPPTRNEILRNLDHAMEQKQDMIDGLRAQKMQYQKEEKQKARQMLDYERGSDEYRELERQRANAAIHAAGTEQKIAGQMQDMNRLKSQSKAIRGGQSGPIPDEFDEKRADIICKQANINNFEQPEFRSHLSNAQMQKLYRKRAAVSFARSTASAAGGAAGSMVVGGAGMFMQPSTAVMMAAAGDLGGSAFGSGTAGVGMAAVQAVKPVAGRGAEHVLKTGKTIYNAGVKGRIAEAAARADPGIATAPPVSGQGSLEIPMQRTVRKVKTEETETILTGRNSVKNGAIGQEAMTWEQMQADVEKDSVQALRKVITSSGGFQSSAAILALERANVETEKYLASVRETQGIRLTQKQERAKRIELQTEYMTEEVLKRLSYQTDYEKGTEKFESARKLIREKIHAIVEKQNKDIF</sequence>
<organism evidence="4 5">
    <name type="scientific">Schaedlerella arabinosiphila</name>
    <dbReference type="NCBI Taxonomy" id="2044587"/>
    <lineage>
        <taxon>Bacteria</taxon>
        <taxon>Bacillati</taxon>
        <taxon>Bacillota</taxon>
        <taxon>Clostridia</taxon>
        <taxon>Lachnospirales</taxon>
        <taxon>Lachnospiraceae</taxon>
        <taxon>Schaedlerella</taxon>
    </lineage>
</organism>
<feature type="region of interest" description="Disordered" evidence="2">
    <location>
        <begin position="503"/>
        <end position="531"/>
    </location>
</feature>
<feature type="transmembrane region" description="Helical" evidence="3">
    <location>
        <begin position="297"/>
        <end position="319"/>
    </location>
</feature>
<feature type="transmembrane region" description="Helical" evidence="3">
    <location>
        <begin position="255"/>
        <end position="285"/>
    </location>
</feature>
<keyword evidence="1" id="KW-0175">Coiled coil</keyword>
<evidence type="ECO:0000256" key="3">
    <source>
        <dbReference type="SAM" id="Phobius"/>
    </source>
</evidence>
<feature type="transmembrane region" description="Helical" evidence="3">
    <location>
        <begin position="187"/>
        <end position="205"/>
    </location>
</feature>
<gene>
    <name evidence="4" type="ORF">EBB54_00200</name>
</gene>
<comment type="caution">
    <text evidence="4">The sequence shown here is derived from an EMBL/GenBank/DDBJ whole genome shotgun (WGS) entry which is preliminary data.</text>
</comment>
<evidence type="ECO:0000313" key="5">
    <source>
        <dbReference type="Proteomes" id="UP000274920"/>
    </source>
</evidence>
<protein>
    <submittedName>
        <fullName evidence="4">Uncharacterized protein</fullName>
    </submittedName>
</protein>
<feature type="transmembrane region" description="Helical" evidence="3">
    <location>
        <begin position="331"/>
        <end position="347"/>
    </location>
</feature>
<feature type="region of interest" description="Disordered" evidence="2">
    <location>
        <begin position="468"/>
        <end position="487"/>
    </location>
</feature>
<dbReference type="EMBL" id="RHJS01000001">
    <property type="protein sequence ID" value="RRK36923.1"/>
    <property type="molecule type" value="Genomic_DNA"/>
</dbReference>
<feature type="compositionally biased region" description="Basic and acidic residues" evidence="2">
    <location>
        <begin position="503"/>
        <end position="517"/>
    </location>
</feature>
<feature type="region of interest" description="Disordered" evidence="2">
    <location>
        <begin position="399"/>
        <end position="456"/>
    </location>
</feature>
<feature type="coiled-coil region" evidence="1">
    <location>
        <begin position="537"/>
        <end position="602"/>
    </location>
</feature>
<feature type="transmembrane region" description="Helical" evidence="3">
    <location>
        <begin position="156"/>
        <end position="175"/>
    </location>
</feature>